<organism evidence="1 2">
    <name type="scientific">Allohahella marinimesophila</name>
    <dbReference type="NCBI Taxonomy" id="1054972"/>
    <lineage>
        <taxon>Bacteria</taxon>
        <taxon>Pseudomonadati</taxon>
        <taxon>Pseudomonadota</taxon>
        <taxon>Gammaproteobacteria</taxon>
        <taxon>Oceanospirillales</taxon>
        <taxon>Hahellaceae</taxon>
        <taxon>Allohahella</taxon>
    </lineage>
</organism>
<name>A0ABP7Q790_9GAMM</name>
<accession>A0ABP7Q790</accession>
<proteinExistence type="predicted"/>
<evidence type="ECO:0000313" key="1">
    <source>
        <dbReference type="EMBL" id="GAA3977434.1"/>
    </source>
</evidence>
<protein>
    <submittedName>
        <fullName evidence="1">Uncharacterized protein</fullName>
    </submittedName>
</protein>
<sequence>MAFGKTGLFMQNLLSLIPREILVLTTAFFGGFTGVELARAPGELCVVDALVINVVVAKRREQVLVNAAKQIALEDQVVITQRQDVGLIRPVGYRRQPQQEARCEVIQQTVLGWC</sequence>
<dbReference type="EMBL" id="BAABBO010000021">
    <property type="protein sequence ID" value="GAA3977434.1"/>
    <property type="molecule type" value="Genomic_DNA"/>
</dbReference>
<evidence type="ECO:0000313" key="2">
    <source>
        <dbReference type="Proteomes" id="UP001501337"/>
    </source>
</evidence>
<comment type="caution">
    <text evidence="1">The sequence shown here is derived from an EMBL/GenBank/DDBJ whole genome shotgun (WGS) entry which is preliminary data.</text>
</comment>
<keyword evidence="2" id="KW-1185">Reference proteome</keyword>
<reference evidence="2" key="1">
    <citation type="journal article" date="2019" name="Int. J. Syst. Evol. Microbiol.">
        <title>The Global Catalogue of Microorganisms (GCM) 10K type strain sequencing project: providing services to taxonomists for standard genome sequencing and annotation.</title>
        <authorList>
            <consortium name="The Broad Institute Genomics Platform"/>
            <consortium name="The Broad Institute Genome Sequencing Center for Infectious Disease"/>
            <person name="Wu L."/>
            <person name="Ma J."/>
        </authorList>
    </citation>
    <scope>NUCLEOTIDE SEQUENCE [LARGE SCALE GENOMIC DNA]</scope>
    <source>
        <strain evidence="2">JCM 17555</strain>
    </source>
</reference>
<gene>
    <name evidence="1" type="ORF">GCM10022278_37760</name>
</gene>
<dbReference type="Proteomes" id="UP001501337">
    <property type="component" value="Unassembled WGS sequence"/>
</dbReference>